<dbReference type="InterPro" id="IPR043143">
    <property type="entry name" value="Mal/L-sulf/L-lact_DH-like_NADP"/>
</dbReference>
<comment type="similarity">
    <text evidence="1">Belongs to the LDH2/MDH2 oxidoreductase family.</text>
</comment>
<keyword evidence="4" id="KW-1185">Reference proteome</keyword>
<dbReference type="KEGG" id="cpor:BED41_00375"/>
<dbReference type="EMBL" id="CP016757">
    <property type="protein sequence ID" value="ANZ43698.1"/>
    <property type="molecule type" value="Genomic_DNA"/>
</dbReference>
<dbReference type="Proteomes" id="UP000093044">
    <property type="component" value="Chromosome"/>
</dbReference>
<dbReference type="RefSeq" id="WP_066741648.1">
    <property type="nucleotide sequence ID" value="NZ_CP016757.1"/>
</dbReference>
<dbReference type="GO" id="GO:0016491">
    <property type="term" value="F:oxidoreductase activity"/>
    <property type="evidence" value="ECO:0007669"/>
    <property type="project" value="UniProtKB-KW"/>
</dbReference>
<dbReference type="OrthoDB" id="9769447at2"/>
<dbReference type="AlphaFoldDB" id="A0A1B2I154"/>
<dbReference type="STRING" id="1197717.BED41_00375"/>
<dbReference type="Gene3D" id="3.30.1370.60">
    <property type="entry name" value="Hypothetical oxidoreductase yiak, domain 2"/>
    <property type="match status" value="1"/>
</dbReference>
<proteinExistence type="inferred from homology"/>
<name>A0A1B2I154_9BACT</name>
<dbReference type="PANTHER" id="PTHR11091:SF0">
    <property type="entry name" value="MALATE DEHYDROGENASE"/>
    <property type="match status" value="1"/>
</dbReference>
<keyword evidence="2" id="KW-0560">Oxidoreductase</keyword>
<dbReference type="SUPFAM" id="SSF89733">
    <property type="entry name" value="L-sulfolactate dehydrogenase-like"/>
    <property type="match status" value="1"/>
</dbReference>
<evidence type="ECO:0000313" key="4">
    <source>
        <dbReference type="Proteomes" id="UP000093044"/>
    </source>
</evidence>
<accession>A0A1B2I154</accession>
<evidence type="ECO:0000256" key="1">
    <source>
        <dbReference type="ARBA" id="ARBA00006056"/>
    </source>
</evidence>
<protein>
    <recommendedName>
        <fullName evidence="5">Lactate dehydrogenase</fullName>
    </recommendedName>
</protein>
<organism evidence="3 4">
    <name type="scientific">Cloacibacillus porcorum</name>
    <dbReference type="NCBI Taxonomy" id="1197717"/>
    <lineage>
        <taxon>Bacteria</taxon>
        <taxon>Thermotogati</taxon>
        <taxon>Synergistota</taxon>
        <taxon>Synergistia</taxon>
        <taxon>Synergistales</taxon>
        <taxon>Synergistaceae</taxon>
        <taxon>Cloacibacillus</taxon>
    </lineage>
</organism>
<dbReference type="Pfam" id="PF02615">
    <property type="entry name" value="Ldh_2"/>
    <property type="match status" value="1"/>
</dbReference>
<evidence type="ECO:0008006" key="5">
    <source>
        <dbReference type="Google" id="ProtNLM"/>
    </source>
</evidence>
<evidence type="ECO:0000256" key="2">
    <source>
        <dbReference type="ARBA" id="ARBA00023002"/>
    </source>
</evidence>
<dbReference type="InterPro" id="IPR036111">
    <property type="entry name" value="Mal/L-sulfo/L-lacto_DH-like_sf"/>
</dbReference>
<dbReference type="Gene3D" id="1.10.1530.10">
    <property type="match status" value="1"/>
</dbReference>
<gene>
    <name evidence="3" type="ORF">BED41_00375</name>
</gene>
<reference evidence="3" key="1">
    <citation type="submission" date="2016-08" db="EMBL/GenBank/DDBJ databases">
        <title>Complete genome of Cloacibacillus porcorum.</title>
        <authorList>
            <person name="Looft T."/>
            <person name="Bayles D.O."/>
            <person name="Alt D.P."/>
        </authorList>
    </citation>
    <scope>NUCLEOTIDE SEQUENCE [LARGE SCALE GENOMIC DNA]</scope>
    <source>
        <strain evidence="3">CL-84</strain>
    </source>
</reference>
<dbReference type="PANTHER" id="PTHR11091">
    <property type="entry name" value="OXIDOREDUCTASE-RELATED"/>
    <property type="match status" value="1"/>
</dbReference>
<dbReference type="GeneID" id="83056304"/>
<dbReference type="InterPro" id="IPR043144">
    <property type="entry name" value="Mal/L-sulf/L-lact_DH-like_ah"/>
</dbReference>
<dbReference type="InterPro" id="IPR003767">
    <property type="entry name" value="Malate/L-lactate_DH-like"/>
</dbReference>
<sequence length="377" mass="40998">MRDYVVKYEDLCRVTKEMFMGLGYSDLQASTVTNCLVEADLRHKHSHGVAAMMTYVSHLKAGNLHLDAPEPTTVFETPLSLVLDGHSGVGYCIADFAVKKTIEKAKKSGVCITTVRQANHYGFAAHWTEMMAQEGLIGISATNTVRCVCPTRSAERNLGTNPMTFAFPTAGDEPMFNLDMATCVMAHGKLVRSQVFAESGVLPREVIIDGKGEVVTDFKEALEILHHGDDRSDAPKPNTGGLVPLGGVTEILSGHKGYGLAMLVELLTGGLAGGTPSKFIPLAHEGICFFFMAIDPALFGDPKEVREHIKYIINEYRKTAALDPNMPVIMPGDKSRAARAKAMRDGIELSPEIIDILREVAGITKKEAELESILKHD</sequence>
<evidence type="ECO:0000313" key="3">
    <source>
        <dbReference type="EMBL" id="ANZ43698.1"/>
    </source>
</evidence>